<dbReference type="AlphaFoldDB" id="A0A926I2D8"/>
<keyword evidence="2" id="KW-1185">Reference proteome</keyword>
<protein>
    <submittedName>
        <fullName evidence="1">Uncharacterized protein</fullName>
    </submittedName>
</protein>
<organism evidence="1 2">
    <name type="scientific">Bianquea renquensis</name>
    <dbReference type="NCBI Taxonomy" id="2763661"/>
    <lineage>
        <taxon>Bacteria</taxon>
        <taxon>Bacillati</taxon>
        <taxon>Bacillota</taxon>
        <taxon>Clostridia</taxon>
        <taxon>Eubacteriales</taxon>
        <taxon>Bianqueaceae</taxon>
        <taxon>Bianquea</taxon>
    </lineage>
</organism>
<sequence length="316" mass="35483">MIKIAGLLVLGLLLAGSQVKEKRTNEMIGTNKEIAVLRDTEFAMGFTVLAPGYPVRSVGVLRPAEAQGAPTLPEWRIAQWACRYNIAEGKARYEDNGYRYETESQRVEVSRYGGETVLELELRASKEYTSPRQEGEDWPHLLIEQTGLQSRCPALDQLESLRFTLEARIPYCVSYMEAPEAALHTGQTSMFFTVANVRTQDMYWFGIPIFDARYEQIREYMAEDGGKADASHKFIYIVDQAELTDAGLPSGGWMKLDIDILPFLQRGLTAAVDRGFLHSDAISMYTITSTNLGWEMPGTYDAILEIKNLSLTAILK</sequence>
<name>A0A926I2D8_9FIRM</name>
<dbReference type="RefSeq" id="WP_177719798.1">
    <property type="nucleotide sequence ID" value="NZ_JACRSQ010000018.1"/>
</dbReference>
<dbReference type="EMBL" id="JACRSQ010000018">
    <property type="protein sequence ID" value="MBC8544220.1"/>
    <property type="molecule type" value="Genomic_DNA"/>
</dbReference>
<comment type="caution">
    <text evidence="1">The sequence shown here is derived from an EMBL/GenBank/DDBJ whole genome shotgun (WGS) entry which is preliminary data.</text>
</comment>
<proteinExistence type="predicted"/>
<accession>A0A926I2D8</accession>
<gene>
    <name evidence="1" type="ORF">H8730_11795</name>
</gene>
<reference evidence="1" key="1">
    <citation type="submission" date="2020-08" db="EMBL/GenBank/DDBJ databases">
        <title>Genome public.</title>
        <authorList>
            <person name="Liu C."/>
            <person name="Sun Q."/>
        </authorList>
    </citation>
    <scope>NUCLEOTIDE SEQUENCE</scope>
    <source>
        <strain evidence="1">NSJ-32</strain>
    </source>
</reference>
<evidence type="ECO:0000313" key="2">
    <source>
        <dbReference type="Proteomes" id="UP000657006"/>
    </source>
</evidence>
<evidence type="ECO:0000313" key="1">
    <source>
        <dbReference type="EMBL" id="MBC8544220.1"/>
    </source>
</evidence>
<dbReference type="Proteomes" id="UP000657006">
    <property type="component" value="Unassembled WGS sequence"/>
</dbReference>